<proteinExistence type="predicted"/>
<dbReference type="Proteomes" id="UP000789390">
    <property type="component" value="Unassembled WGS sequence"/>
</dbReference>
<name>A0A8J2RG80_9CRUS</name>
<keyword evidence="1" id="KW-0472">Membrane</keyword>
<dbReference type="OrthoDB" id="6359257at2759"/>
<keyword evidence="1" id="KW-0812">Transmembrane</keyword>
<dbReference type="EMBL" id="CAKKLH010000036">
    <property type="protein sequence ID" value="CAH0100439.1"/>
    <property type="molecule type" value="Genomic_DNA"/>
</dbReference>
<protein>
    <submittedName>
        <fullName evidence="2">Uncharacterized protein</fullName>
    </submittedName>
</protein>
<sequence length="299" mass="33156">MINNPSWKAAVAAPSTNTLPVHVSTNRFSRFLPVRFVHLKCHFDVTWPVFGFSSKLPSNSIMAPRNLHRMEAANSDFRKSNSDDSTDCTNEGDKGLTDFNWQKAMIQSRIMEKVQDVGERISSQSWLEQMRMLAKERSLTSIFLLTLIGLVSLPVLVCVLASAFTFLGFVFVEGTLLTIGCCLLGGLLIVLGCLALPLMLLVFITYTLSSMAFNLFNSTSSRFRSPMVISPSSTIIEESPSKRSVVSHGSSTPGKSCTDGIWNMEEYLPACVTESDSFLEATVLRRAQMNVKKIADERF</sequence>
<gene>
    <name evidence="2" type="ORF">DGAL_LOCUS2669</name>
</gene>
<evidence type="ECO:0000313" key="2">
    <source>
        <dbReference type="EMBL" id="CAH0100439.1"/>
    </source>
</evidence>
<reference evidence="2" key="1">
    <citation type="submission" date="2021-11" db="EMBL/GenBank/DDBJ databases">
        <authorList>
            <person name="Schell T."/>
        </authorList>
    </citation>
    <scope>NUCLEOTIDE SEQUENCE</scope>
    <source>
        <strain evidence="2">M5</strain>
    </source>
</reference>
<dbReference type="Pfam" id="PF16015">
    <property type="entry name" value="Promethin"/>
    <property type="match status" value="1"/>
</dbReference>
<feature type="transmembrane region" description="Helical" evidence="1">
    <location>
        <begin position="177"/>
        <end position="204"/>
    </location>
</feature>
<feature type="transmembrane region" description="Helical" evidence="1">
    <location>
        <begin position="139"/>
        <end position="171"/>
    </location>
</feature>
<evidence type="ECO:0000256" key="1">
    <source>
        <dbReference type="SAM" id="Phobius"/>
    </source>
</evidence>
<evidence type="ECO:0000313" key="3">
    <source>
        <dbReference type="Proteomes" id="UP000789390"/>
    </source>
</evidence>
<keyword evidence="3" id="KW-1185">Reference proteome</keyword>
<comment type="caution">
    <text evidence="2">The sequence shown here is derived from an EMBL/GenBank/DDBJ whole genome shotgun (WGS) entry which is preliminary data.</text>
</comment>
<keyword evidence="1" id="KW-1133">Transmembrane helix</keyword>
<dbReference type="AlphaFoldDB" id="A0A8J2RG80"/>
<accession>A0A8J2RG80</accession>
<organism evidence="2 3">
    <name type="scientific">Daphnia galeata</name>
    <dbReference type="NCBI Taxonomy" id="27404"/>
    <lineage>
        <taxon>Eukaryota</taxon>
        <taxon>Metazoa</taxon>
        <taxon>Ecdysozoa</taxon>
        <taxon>Arthropoda</taxon>
        <taxon>Crustacea</taxon>
        <taxon>Branchiopoda</taxon>
        <taxon>Diplostraca</taxon>
        <taxon>Cladocera</taxon>
        <taxon>Anomopoda</taxon>
        <taxon>Daphniidae</taxon>
        <taxon>Daphnia</taxon>
    </lineage>
</organism>